<feature type="compositionally biased region" description="Polar residues" evidence="2">
    <location>
        <begin position="311"/>
        <end position="320"/>
    </location>
</feature>
<keyword evidence="1" id="KW-0539">Nucleus</keyword>
<dbReference type="CDD" id="cd12148">
    <property type="entry name" value="fungal_TF_MHR"/>
    <property type="match status" value="1"/>
</dbReference>
<sequence>MGALLVYVYTSLAAQGAAVRAVSRIEKLRALNSTSNEATVLAAQQVLEALEAVTKLAARSAALTLAANIDVAIAVSDPEKKAAAWKTWAAQGALLYGGWKAAQAWMQTEVTWGPLAKIPEVGRVTSLVFSWVCVWLAGTRLAMEIVWHVGRDLREPVDWEPEPEIEEAEAYVKLLADDTLEDEKARKSLEAALPEETKISEVANFRDTRMPKKTPLPSARASPAAPAVPAVTAAAATTVPGLTAATIPSATPIAGPTPASLFGSARLTCEDPSVPLGDLGLLDLIPPLPLHAPFDALGGPLPSPAGSGSPHTSSSGAHQHSTSPSAIPSLSSILPWEDASFFLNLYLTHQHCLVPVIHKPSFAQSVLARKDKSSPVFRALLCAIVAWTIAQCPISLMPGYSRQDLGRWVDRCLAHNDALRRERDASEPISRPVGTGLNEESEEADVELLELLTASMLDWVTAQSLARPCDLLVSQITRYIDCLRLRSNRSWPNPILAQLARRVFWIVYTKDKTDAMSGRALILNDFEGLPPLPDEVDDEFITPNGIVQQPEGRLSHMAGFRAICRIFQVLSQCITRHRAWANPVPGDAPPAASASASGASGGAASSGTGANGLNDGNNRDDRGEAGDELTGEEAELEAAERQAAAEAHLAWIARAQARLRSILQNLPEELCVDLQDCPPALPCPTSPSTSPSASEAERIKYAIRQADIVITGLCAEFCLLDFRAAIVPALDTRKEREEVARKSYAVLESIPIEYLASNGECMRGKVLRIILTLLSMTTEPELFSQNVWDWWNMYSRVQFLQVIPEGMVPGI</sequence>
<dbReference type="OrthoDB" id="1708823at2759"/>
<accession>J4UBD1</accession>
<proteinExistence type="predicted"/>
<dbReference type="EMBL" id="ALBS01000211">
    <property type="protein sequence ID" value="EJT48150.1"/>
    <property type="molecule type" value="Genomic_DNA"/>
</dbReference>
<evidence type="ECO:0000256" key="2">
    <source>
        <dbReference type="SAM" id="MobiDB-lite"/>
    </source>
</evidence>
<dbReference type="Proteomes" id="UP000002748">
    <property type="component" value="Unassembled WGS sequence"/>
</dbReference>
<feature type="compositionally biased region" description="Acidic residues" evidence="2">
    <location>
        <begin position="626"/>
        <end position="637"/>
    </location>
</feature>
<feature type="region of interest" description="Disordered" evidence="2">
    <location>
        <begin position="299"/>
        <end position="324"/>
    </location>
</feature>
<gene>
    <name evidence="3" type="ORF">A1Q1_02854</name>
</gene>
<comment type="caution">
    <text evidence="3">The sequence shown here is derived from an EMBL/GenBank/DDBJ whole genome shotgun (WGS) entry which is preliminary data.</text>
</comment>
<protein>
    <recommendedName>
        <fullName evidence="5">Transcription factor domain-containing protein</fullName>
    </recommendedName>
</protein>
<name>J4UBD1_TRIAS</name>
<dbReference type="PANTHER" id="PTHR46910">
    <property type="entry name" value="TRANSCRIPTION FACTOR PDR1"/>
    <property type="match status" value="1"/>
</dbReference>
<dbReference type="HOGENOM" id="CLU_347884_0_0_1"/>
<feature type="region of interest" description="Disordered" evidence="2">
    <location>
        <begin position="585"/>
        <end position="640"/>
    </location>
</feature>
<dbReference type="VEuPathDB" id="FungiDB:A1Q1_02854"/>
<dbReference type="RefSeq" id="XP_014179558.1">
    <property type="nucleotide sequence ID" value="XM_014324083.1"/>
</dbReference>
<dbReference type="InterPro" id="IPR050987">
    <property type="entry name" value="AtrR-like"/>
</dbReference>
<dbReference type="KEGG" id="tasa:A1Q1_02854"/>
<dbReference type="GO" id="GO:0003700">
    <property type="term" value="F:DNA-binding transcription factor activity"/>
    <property type="evidence" value="ECO:0007669"/>
    <property type="project" value="InterPro"/>
</dbReference>
<evidence type="ECO:0000313" key="3">
    <source>
        <dbReference type="EMBL" id="EJT48150.1"/>
    </source>
</evidence>
<feature type="compositionally biased region" description="Low complexity" evidence="2">
    <location>
        <begin position="299"/>
        <end position="310"/>
    </location>
</feature>
<evidence type="ECO:0000256" key="1">
    <source>
        <dbReference type="ARBA" id="ARBA00023242"/>
    </source>
</evidence>
<dbReference type="PANTHER" id="PTHR46910:SF40">
    <property type="entry name" value="ZN(II)2CYS6 TRANSCRIPTION FACTOR (EUROFUNG)"/>
    <property type="match status" value="1"/>
</dbReference>
<reference evidence="3 4" key="1">
    <citation type="journal article" date="2012" name="Eukaryot. Cell">
        <title>Draft genome sequence of CBS 2479, the standard type strain of Trichosporon asahii.</title>
        <authorList>
            <person name="Yang R.Y."/>
            <person name="Li H.T."/>
            <person name="Zhu H."/>
            <person name="Zhou G.P."/>
            <person name="Wang M."/>
            <person name="Wang L."/>
        </authorList>
    </citation>
    <scope>NUCLEOTIDE SEQUENCE [LARGE SCALE GENOMIC DNA]</scope>
    <source>
        <strain evidence="4">ATCC 90039 / CBS 2479 / JCM 2466 / KCTC 7840 / NCYC 2677 / UAMH 7654</strain>
    </source>
</reference>
<evidence type="ECO:0008006" key="5">
    <source>
        <dbReference type="Google" id="ProtNLM"/>
    </source>
</evidence>
<feature type="compositionally biased region" description="Low complexity" evidence="2">
    <location>
        <begin position="589"/>
        <end position="616"/>
    </location>
</feature>
<dbReference type="AlphaFoldDB" id="J4UBD1"/>
<evidence type="ECO:0000313" key="4">
    <source>
        <dbReference type="Proteomes" id="UP000002748"/>
    </source>
</evidence>
<organism evidence="3 4">
    <name type="scientific">Trichosporon asahii var. asahii (strain ATCC 90039 / CBS 2479 / JCM 2466 / KCTC 7840 / NBRC 103889/ NCYC 2677 / UAMH 7654)</name>
    <name type="common">Yeast</name>
    <dbReference type="NCBI Taxonomy" id="1186058"/>
    <lineage>
        <taxon>Eukaryota</taxon>
        <taxon>Fungi</taxon>
        <taxon>Dikarya</taxon>
        <taxon>Basidiomycota</taxon>
        <taxon>Agaricomycotina</taxon>
        <taxon>Tremellomycetes</taxon>
        <taxon>Trichosporonales</taxon>
        <taxon>Trichosporonaceae</taxon>
        <taxon>Trichosporon</taxon>
    </lineage>
</organism>
<dbReference type="GeneID" id="25986367"/>